<comment type="caution">
    <text evidence="1">The sequence shown here is derived from an EMBL/GenBank/DDBJ whole genome shotgun (WGS) entry which is preliminary data.</text>
</comment>
<reference evidence="1 2" key="1">
    <citation type="submission" date="2019-10" db="EMBL/GenBank/DDBJ databases">
        <title>Dictyobacter vulcani sp. nov., within the class Ktedonobacteria, isolated from soil of volcanic Mt. Zao.</title>
        <authorList>
            <person name="Zheng Y."/>
            <person name="Wang C.M."/>
            <person name="Sakai Y."/>
            <person name="Abe K."/>
            <person name="Yokota A."/>
            <person name="Yabe S."/>
        </authorList>
    </citation>
    <scope>NUCLEOTIDE SEQUENCE [LARGE SCALE GENOMIC DNA]</scope>
    <source>
        <strain evidence="1 2">W12</strain>
    </source>
</reference>
<evidence type="ECO:0000313" key="2">
    <source>
        <dbReference type="Proteomes" id="UP000326912"/>
    </source>
</evidence>
<dbReference type="EMBL" id="BKZW01000001">
    <property type="protein sequence ID" value="GER86571.1"/>
    <property type="molecule type" value="Genomic_DNA"/>
</dbReference>
<gene>
    <name evidence="1" type="ORF">KDW_07330</name>
</gene>
<protein>
    <submittedName>
        <fullName evidence="1">Uncharacterized protein</fullName>
    </submittedName>
</protein>
<dbReference type="AlphaFoldDB" id="A0A5J4KK77"/>
<keyword evidence="2" id="KW-1185">Reference proteome</keyword>
<organism evidence="1 2">
    <name type="scientific">Dictyobacter vulcani</name>
    <dbReference type="NCBI Taxonomy" id="2607529"/>
    <lineage>
        <taxon>Bacteria</taxon>
        <taxon>Bacillati</taxon>
        <taxon>Chloroflexota</taxon>
        <taxon>Ktedonobacteria</taxon>
        <taxon>Ktedonobacterales</taxon>
        <taxon>Dictyobacteraceae</taxon>
        <taxon>Dictyobacter</taxon>
    </lineage>
</organism>
<proteinExistence type="predicted"/>
<accession>A0A5J4KK77</accession>
<name>A0A5J4KK77_9CHLR</name>
<dbReference type="Proteomes" id="UP000326912">
    <property type="component" value="Unassembled WGS sequence"/>
</dbReference>
<sequence>MLRASEKRSEVTRLLAQISAEYEAAQRGITGLAYGSAQHDFITTRMENIGSLHTQLQDIVGEGAIALVAEQLNRRSDPT</sequence>
<evidence type="ECO:0000313" key="1">
    <source>
        <dbReference type="EMBL" id="GER86571.1"/>
    </source>
</evidence>